<keyword evidence="1" id="KW-0808">Transferase</keyword>
<proteinExistence type="predicted"/>
<dbReference type="PRINTS" id="PR01210">
    <property type="entry name" value="GGTRANSPTASE"/>
</dbReference>
<name>A0A2N9JFZ5_9ACTN</name>
<organism evidence="1 2">
    <name type="scientific">Micropruina glycogenica</name>
    <dbReference type="NCBI Taxonomy" id="75385"/>
    <lineage>
        <taxon>Bacteria</taxon>
        <taxon>Bacillati</taxon>
        <taxon>Actinomycetota</taxon>
        <taxon>Actinomycetes</taxon>
        <taxon>Propionibacteriales</taxon>
        <taxon>Nocardioidaceae</taxon>
        <taxon>Micropruina</taxon>
    </lineage>
</organism>
<dbReference type="KEGG" id="mgg:MPLG2_1647"/>
<dbReference type="Proteomes" id="UP000238164">
    <property type="component" value="Chromosome 1"/>
</dbReference>
<dbReference type="Pfam" id="PF01019">
    <property type="entry name" value="G_glu_transpept"/>
    <property type="match status" value="2"/>
</dbReference>
<dbReference type="RefSeq" id="WP_105185585.1">
    <property type="nucleotide sequence ID" value="NZ_BAAAGO010000007.1"/>
</dbReference>
<accession>A0A2N9JFZ5</accession>
<dbReference type="InterPro" id="IPR029055">
    <property type="entry name" value="Ntn_hydrolases_N"/>
</dbReference>
<dbReference type="Gene3D" id="3.60.20.40">
    <property type="match status" value="1"/>
</dbReference>
<dbReference type="GO" id="GO:0103068">
    <property type="term" value="F:leukotriene C4 gamma-glutamyl transferase activity"/>
    <property type="evidence" value="ECO:0007669"/>
    <property type="project" value="UniProtKB-EC"/>
</dbReference>
<sequence>MSGSRGFVASADARASEAGLAVLASGGNAVDAAIAANAVLAVTAPHLCGLGGDLMALVYAHGSVDCLISAGRAGSFSDPAAMRAQGLTTMPLVGDPRSVTIPGCVDGLLALQRRYGTRAMDDLFAPAIALAERGFMAGAPLAASVARLGEPARRQLSELSRQVVDESSVVRRPGVARTLRTVSACGREGFYRGEFGSGLLTMRGSTITPTDLATDCARWTTPLRARAWGVELWVAPPPSQGYLLPASAVLAQSCDLPDPSDVAWADLLIACATTVGFDRPEVLYDGADGEHLLARAAARGEWLGRPRQQSPGQAGDTTYLCVTDADGMAVSLIQSNAAGFGSQLAEPSTQINLHNRGLGFNLIAGHPAELTPGKRPPHTLVPAMATDDQGLRAVFGTMGGDAQPQILLQLAARLFHHGQWPADAVDAGRWALRAPTGFDTWTSGETEVAVEAQAPPSWLPGLADRGHRVVRLPAFDSAVGHAHVIARRPDGSWAAAADPRTVIGSAAGPVVKTK</sequence>
<dbReference type="EMBL" id="LT985188">
    <property type="protein sequence ID" value="SPD86683.1"/>
    <property type="molecule type" value="Genomic_DNA"/>
</dbReference>
<dbReference type="AlphaFoldDB" id="A0A2N9JFZ5"/>
<dbReference type="OrthoDB" id="9781342at2"/>
<evidence type="ECO:0000313" key="2">
    <source>
        <dbReference type="Proteomes" id="UP000238164"/>
    </source>
</evidence>
<evidence type="ECO:0000313" key="1">
    <source>
        <dbReference type="EMBL" id="SPD86683.1"/>
    </source>
</evidence>
<reference evidence="1 2" key="1">
    <citation type="submission" date="2018-02" db="EMBL/GenBank/DDBJ databases">
        <authorList>
            <person name="Cohen D.B."/>
            <person name="Kent A.D."/>
        </authorList>
    </citation>
    <scope>NUCLEOTIDE SEQUENCE [LARGE SCALE GENOMIC DNA]</scope>
    <source>
        <strain evidence="1">1</strain>
    </source>
</reference>
<keyword evidence="2" id="KW-1185">Reference proteome</keyword>
<dbReference type="InterPro" id="IPR052896">
    <property type="entry name" value="GGT-like_enzyme"/>
</dbReference>
<dbReference type="PANTHER" id="PTHR43881">
    <property type="entry name" value="GAMMA-GLUTAMYLTRANSPEPTIDASE (AFU_ORTHOLOGUE AFUA_4G13580)"/>
    <property type="match status" value="1"/>
</dbReference>
<protein>
    <submittedName>
        <fullName evidence="1">Putative gamma-glutamyltranspeptidase</fullName>
        <ecNumber evidence="1">2.3.2.2</ecNumber>
    </submittedName>
</protein>
<gene>
    <name evidence="1" type="ORF">MPLG2_1647</name>
</gene>
<keyword evidence="1" id="KW-0012">Acyltransferase</keyword>
<dbReference type="EC" id="2.3.2.2" evidence="1"/>
<dbReference type="SUPFAM" id="SSF56235">
    <property type="entry name" value="N-terminal nucleophile aminohydrolases (Ntn hydrolases)"/>
    <property type="match status" value="1"/>
</dbReference>
<dbReference type="InterPro" id="IPR043137">
    <property type="entry name" value="GGT_ssub_C"/>
</dbReference>
<dbReference type="PANTHER" id="PTHR43881:SF1">
    <property type="entry name" value="GAMMA-GLUTAMYLTRANSPEPTIDASE (AFU_ORTHOLOGUE AFUA_4G13580)"/>
    <property type="match status" value="1"/>
</dbReference>